<dbReference type="EMBL" id="LXQD01000109">
    <property type="protein sequence ID" value="RCJ37940.1"/>
    <property type="molecule type" value="Genomic_DNA"/>
</dbReference>
<keyword evidence="2" id="KW-0472">Membrane</keyword>
<dbReference type="AlphaFoldDB" id="A0A367RQE9"/>
<comment type="caution">
    <text evidence="3">The sequence shown here is derived from an EMBL/GenBank/DDBJ whole genome shotgun (WGS) entry which is preliminary data.</text>
</comment>
<evidence type="ECO:0000256" key="1">
    <source>
        <dbReference type="SAM" id="Coils"/>
    </source>
</evidence>
<protein>
    <submittedName>
        <fullName evidence="3">Uncharacterized protein</fullName>
    </submittedName>
</protein>
<feature type="transmembrane region" description="Helical" evidence="2">
    <location>
        <begin position="434"/>
        <end position="453"/>
    </location>
</feature>
<keyword evidence="4" id="KW-1185">Reference proteome</keyword>
<sequence>MNQQYNLIYPTVDLFVYDLQQGLGQTNEQINKNRHNFWRKIHPDLNKDYETIKNDDLLKKLAALENPEADYAELFVPDKLEKFPPDLEGYYRALQFGDIYALQVDCSVIDDNISKPITRFQDIKKNIESRIHHQKGKIGQTWFVWGQLEKIYNAEEIEAIAKQCYLQINPDYQGEINLQNQGNFLGATAFDVWEQPRNWIDEQSFQNSFHLLIFLFPPQRSQKDIQESIANIYFDLIRLFCYRHKILWAYHQSRELKNKLKTDFHQVQKTVRKISDLGQQINQGKPNLEELQQTLTNTLTILSRYAIDLSYLDDQARTIKVNLNNYKKRLEKISRENSTNQLQFLQQFSEFSAEKYLQQIETDYVNLSPGLTLLQNLISTIQGTIDIYQAKRDRNLENFIGSAGIGLATSQIASSVLVAQFPPHSKTPFFLTTAFGWSVVTGVLTSIIAWILFTKIRRS</sequence>
<name>A0A367RQE9_9NOSO</name>
<feature type="transmembrane region" description="Helical" evidence="2">
    <location>
        <begin position="399"/>
        <end position="422"/>
    </location>
</feature>
<keyword evidence="1" id="KW-0175">Coiled coil</keyword>
<evidence type="ECO:0000256" key="2">
    <source>
        <dbReference type="SAM" id="Phobius"/>
    </source>
</evidence>
<gene>
    <name evidence="3" type="ORF">A6770_14240</name>
</gene>
<evidence type="ECO:0000313" key="3">
    <source>
        <dbReference type="EMBL" id="RCJ37940.1"/>
    </source>
</evidence>
<evidence type="ECO:0000313" key="4">
    <source>
        <dbReference type="Proteomes" id="UP000252107"/>
    </source>
</evidence>
<reference evidence="3" key="1">
    <citation type="submission" date="2016-04" db="EMBL/GenBank/DDBJ databases">
        <authorList>
            <person name="Tabuchi Yagui T.R."/>
        </authorList>
    </citation>
    <scope>NUCLEOTIDE SEQUENCE [LARGE SCALE GENOMIC DNA]</scope>
    <source>
        <strain evidence="3">NIES-26</strain>
    </source>
</reference>
<feature type="coiled-coil region" evidence="1">
    <location>
        <begin position="316"/>
        <end position="343"/>
    </location>
</feature>
<dbReference type="Proteomes" id="UP000252107">
    <property type="component" value="Unassembled WGS sequence"/>
</dbReference>
<keyword evidence="2" id="KW-1133">Transmembrane helix</keyword>
<proteinExistence type="predicted"/>
<keyword evidence="2" id="KW-0812">Transmembrane</keyword>
<accession>A0A367RQE9</accession>
<organism evidence="3 4">
    <name type="scientific">Nostoc minutum NIES-26</name>
    <dbReference type="NCBI Taxonomy" id="1844469"/>
    <lineage>
        <taxon>Bacteria</taxon>
        <taxon>Bacillati</taxon>
        <taxon>Cyanobacteriota</taxon>
        <taxon>Cyanophyceae</taxon>
        <taxon>Nostocales</taxon>
        <taxon>Nostocaceae</taxon>
        <taxon>Nostoc</taxon>
    </lineage>
</organism>